<dbReference type="InterPro" id="IPR038332">
    <property type="entry name" value="PPE_sf"/>
</dbReference>
<dbReference type="Pfam" id="PF00934">
    <property type="entry name" value="PE"/>
    <property type="match status" value="1"/>
</dbReference>
<reference evidence="2 3" key="2">
    <citation type="submission" date="2017-02" db="EMBL/GenBank/DDBJ databases">
        <title>Protein polymorphisms may explain contrasting epidemiological fitness of two variants of a multidrug-resistant Mycobacterium tuberculosis strain.</title>
        <authorList>
            <person name="Bigi M.M."/>
            <person name="Lopez B."/>
            <person name="Blanco F.C."/>
            <person name="Sasiain M.C."/>
            <person name="De La Barrera S."/>
            <person name="Ritacco V."/>
            <person name="Bigi F."/>
            <person name="Soria M.A."/>
        </authorList>
    </citation>
    <scope>NUCLEOTIDE SEQUENCE [LARGE SCALE GENOMIC DNA]</scope>
    <source>
        <strain evidence="2 3">6548</strain>
    </source>
</reference>
<dbReference type="AlphaFoldDB" id="A0AA44LJM2"/>
<evidence type="ECO:0000259" key="1">
    <source>
        <dbReference type="Pfam" id="PF00934"/>
    </source>
</evidence>
<name>A0AA44LJM2_MYCTX</name>
<protein>
    <submittedName>
        <fullName evidence="2">PE family protein</fullName>
    </submittedName>
</protein>
<feature type="domain" description="PE" evidence="1">
    <location>
        <begin position="13"/>
        <end position="95"/>
    </location>
</feature>
<gene>
    <name evidence="2" type="ORF">A4S10_04119</name>
</gene>
<accession>A0AA44LJM2</accession>
<reference evidence="2 3" key="1">
    <citation type="submission" date="2016-04" db="EMBL/GenBank/DDBJ databases">
        <authorList>
            <person name="Bigi M."/>
            <person name="Bigi F."/>
            <person name="Soria M.A."/>
        </authorList>
    </citation>
    <scope>NUCLEOTIDE SEQUENCE [LARGE SCALE GENOMIC DNA]</scope>
    <source>
        <strain evidence="2 3">6548</strain>
    </source>
</reference>
<sequence>MSFIFTTPRRHWTSAAKSVSGIHDLWLADSKTAITVVNAIVPPAADPVSNRMVGRILEHMAQYQQISSQALEYLRGFSQGLAENAEAYRLAEAQNSTTFD</sequence>
<evidence type="ECO:0000313" key="3">
    <source>
        <dbReference type="Proteomes" id="UP000189452"/>
    </source>
</evidence>
<dbReference type="SUPFAM" id="SSF140459">
    <property type="entry name" value="PE/PPE dimer-like"/>
    <property type="match status" value="1"/>
</dbReference>
<dbReference type="Proteomes" id="UP000189452">
    <property type="component" value="Unassembled WGS sequence"/>
</dbReference>
<dbReference type="EMBL" id="LWDQ01000003">
    <property type="protein sequence ID" value="OMH53780.1"/>
    <property type="molecule type" value="Genomic_DNA"/>
</dbReference>
<dbReference type="InterPro" id="IPR000084">
    <property type="entry name" value="PE-PGRS_N"/>
</dbReference>
<comment type="caution">
    <text evidence="2">The sequence shown here is derived from an EMBL/GenBank/DDBJ whole genome shotgun (WGS) entry which is preliminary data.</text>
</comment>
<dbReference type="Gene3D" id="1.10.287.850">
    <property type="entry name" value="HP0062-like domain"/>
    <property type="match status" value="1"/>
</dbReference>
<evidence type="ECO:0000313" key="2">
    <source>
        <dbReference type="EMBL" id="OMH53780.1"/>
    </source>
</evidence>
<proteinExistence type="predicted"/>
<organism evidence="2 3">
    <name type="scientific">Mycobacterium tuberculosis</name>
    <dbReference type="NCBI Taxonomy" id="1773"/>
    <lineage>
        <taxon>Bacteria</taxon>
        <taxon>Bacillati</taxon>
        <taxon>Actinomycetota</taxon>
        <taxon>Actinomycetes</taxon>
        <taxon>Mycobacteriales</taxon>
        <taxon>Mycobacteriaceae</taxon>
        <taxon>Mycobacterium</taxon>
        <taxon>Mycobacterium tuberculosis complex</taxon>
    </lineage>
</organism>